<dbReference type="InterPro" id="IPR002318">
    <property type="entry name" value="Ala-tRNA-lgiase_IIc"/>
</dbReference>
<proteinExistence type="inferred from homology"/>
<dbReference type="FunFam" id="3.30.980.10:FF:000004">
    <property type="entry name" value="Alanine--tRNA ligase, cytoplasmic"/>
    <property type="match status" value="1"/>
</dbReference>
<dbReference type="InterPro" id="IPR018164">
    <property type="entry name" value="Ala-tRNA-synth_IIc_N"/>
</dbReference>
<dbReference type="Gene3D" id="3.30.930.10">
    <property type="entry name" value="Bira Bifunctional Protein, Domain 2"/>
    <property type="match status" value="1"/>
</dbReference>
<dbReference type="InterPro" id="IPR050058">
    <property type="entry name" value="Ala-tRNA_ligase"/>
</dbReference>
<dbReference type="Pfam" id="PF07973">
    <property type="entry name" value="tRNA_SAD"/>
    <property type="match status" value="1"/>
</dbReference>
<keyword evidence="10 11" id="KW-0030">Aminoacyl-tRNA synthetase</keyword>
<dbReference type="Pfam" id="PF01411">
    <property type="entry name" value="tRNA-synt_2c"/>
    <property type="match status" value="1"/>
</dbReference>
<protein>
    <recommendedName>
        <fullName evidence="11">Alanine--tRNA ligase</fullName>
        <ecNumber evidence="11">6.1.1.7</ecNumber>
    </recommendedName>
    <alternativeName>
        <fullName evidence="11">Alanyl-tRNA synthetase</fullName>
        <shortName evidence="11">AlaRS</shortName>
    </alternativeName>
</protein>
<keyword evidence="7 11" id="KW-0067">ATP-binding</keyword>
<dbReference type="FunFam" id="3.30.930.10:FF:000011">
    <property type="entry name" value="Alanine--tRNA ligase, cytoplasmic"/>
    <property type="match status" value="1"/>
</dbReference>
<feature type="binding site" evidence="11">
    <location>
        <position position="663"/>
    </location>
    <ligand>
        <name>Zn(2+)</name>
        <dbReference type="ChEBI" id="CHEBI:29105"/>
    </ligand>
</feature>
<sequence length="869" mass="97737">MKSQEIRKSFLEFFKAKSHSIVPSAPMVLKDDPSLMFTNAGMVQFKEFFLGNSVPKNTRVTDSQKCLRVSGKHNDLEEVGHDTYHHTMFEMLGNWSFGDYFKEEAINWSWELLTEVFKIDKESLYVSVFEGSEEDGVGLDTEALELWKKIVPEQRIIYGNKKDNFWEMGDQGPCGPCSEIHVDIRSAEEKAKKSGRELVNADHPQVVEIWNLVFMQFNRKADGSLEELPAKHIDTGMGFERLCMVMQDKQSNYDTDVFTPLIAEIEKITNSTYDKSEETNIAIRVIADHVRAVAFSIADGQLPSNNGAGYVIRRILRRAIRYGFTFLDTKEPFIYKLVERLKTQMGDAFPELVKQQQLIENVIKEEELSFLRTLEQGLVMLENIVNESKDKEISGVKAFELYDTFGFPIDLTALILKEKGYSLNIAEFEAELKKQKERSRAATQVTSGDWKEITDVDENAFVGYDQLETQVKIAKYRKVETKKQGTLYQIVLTKTPFYPEGGGQVGDKGYLKAGDEKISIIDTKKESNQIIHFAKKLPQDISAEFTAVVDASARAKTAANHTATHLLHQALRQILGTHVEQKGSMVQPNYMRFDFSHFSKLSSEEIEQVEEFVNDRIKESLELEEQRNIAHQEALDQGAIALFGEKYGDSVRAIRFGKSMELCGGTHVKNTADIWYFKITGESAVASGIRRIEAITGDAVKEYFTKQTELLMEVQGLLKNAKDPVKAISGLQDENAELKKQVETLLKDKAKNLKSEIKNEIQEINGIQFLAKEVDLDAGGIKDLAFQLGGEIDNLFLLFGTEQKGKALLSCYISKDLVGTKDLNAGTIVRELGKYIQGGGGGQPFFATAGGKNPAGISEALTKAKKYIE</sequence>
<dbReference type="HAMAP" id="MF_00036_B">
    <property type="entry name" value="Ala_tRNA_synth_B"/>
    <property type="match status" value="1"/>
</dbReference>
<keyword evidence="3 11" id="KW-0436">Ligase</keyword>
<dbReference type="Pfam" id="PF02272">
    <property type="entry name" value="DHHA1"/>
    <property type="match status" value="1"/>
</dbReference>
<dbReference type="RefSeq" id="WP_092540313.1">
    <property type="nucleotide sequence ID" value="NZ_FOKV01000001.1"/>
</dbReference>
<feature type="coiled-coil region" evidence="12">
    <location>
        <begin position="418"/>
        <end position="445"/>
    </location>
</feature>
<name>A0A1I1ER12_9FLAO</name>
<accession>A0A1I1ER12</accession>
<dbReference type="InterPro" id="IPR023033">
    <property type="entry name" value="Ala_tRNA_ligase_euk/bac"/>
</dbReference>
<dbReference type="InterPro" id="IPR012947">
    <property type="entry name" value="tRNA_SAD"/>
</dbReference>
<dbReference type="FunFam" id="3.30.54.20:FF:000001">
    <property type="entry name" value="Alanine--tRNA ligase"/>
    <property type="match status" value="1"/>
</dbReference>
<keyword evidence="5 11" id="KW-0547">Nucleotide-binding</keyword>
<keyword evidence="15" id="KW-1185">Reference proteome</keyword>
<dbReference type="OrthoDB" id="9803884at2"/>
<feature type="coiled-coil region" evidence="12">
    <location>
        <begin position="728"/>
        <end position="767"/>
    </location>
</feature>
<feature type="binding site" evidence="11">
    <location>
        <position position="667"/>
    </location>
    <ligand>
        <name>Zn(2+)</name>
        <dbReference type="ChEBI" id="CHEBI:29105"/>
    </ligand>
</feature>
<dbReference type="GO" id="GO:0005737">
    <property type="term" value="C:cytoplasm"/>
    <property type="evidence" value="ECO:0007669"/>
    <property type="project" value="UniProtKB-SubCell"/>
</dbReference>
<dbReference type="SMART" id="SM00863">
    <property type="entry name" value="tRNA_SAD"/>
    <property type="match status" value="1"/>
</dbReference>
<dbReference type="SUPFAM" id="SSF50447">
    <property type="entry name" value="Translation proteins"/>
    <property type="match status" value="1"/>
</dbReference>
<evidence type="ECO:0000256" key="8">
    <source>
        <dbReference type="ARBA" id="ARBA00022884"/>
    </source>
</evidence>
<evidence type="ECO:0000256" key="11">
    <source>
        <dbReference type="HAMAP-Rule" id="MF_00036"/>
    </source>
</evidence>
<feature type="binding site" evidence="11">
    <location>
        <position position="561"/>
    </location>
    <ligand>
        <name>Zn(2+)</name>
        <dbReference type="ChEBI" id="CHEBI:29105"/>
    </ligand>
</feature>
<evidence type="ECO:0000259" key="13">
    <source>
        <dbReference type="PROSITE" id="PS50860"/>
    </source>
</evidence>
<dbReference type="SUPFAM" id="SSF101353">
    <property type="entry name" value="Putative anticodon-binding domain of alanyl-tRNA synthetase (AlaRS)"/>
    <property type="match status" value="1"/>
</dbReference>
<dbReference type="SUPFAM" id="SSF55186">
    <property type="entry name" value="ThrRS/AlaRS common domain"/>
    <property type="match status" value="1"/>
</dbReference>
<comment type="subcellular location">
    <subcellularLocation>
        <location evidence="11">Cytoplasm</location>
    </subcellularLocation>
</comment>
<keyword evidence="4 11" id="KW-0479">Metal-binding</keyword>
<dbReference type="GO" id="GO:0004813">
    <property type="term" value="F:alanine-tRNA ligase activity"/>
    <property type="evidence" value="ECO:0007669"/>
    <property type="project" value="UniProtKB-UniRule"/>
</dbReference>
<dbReference type="STRING" id="1334022.SAMN04487907_1011078"/>
<keyword evidence="12" id="KW-0175">Coiled coil</keyword>
<dbReference type="Gene3D" id="2.40.30.130">
    <property type="match status" value="1"/>
</dbReference>
<organism evidence="14 15">
    <name type="scientific">Zunongwangia mangrovi</name>
    <dbReference type="NCBI Taxonomy" id="1334022"/>
    <lineage>
        <taxon>Bacteria</taxon>
        <taxon>Pseudomonadati</taxon>
        <taxon>Bacteroidota</taxon>
        <taxon>Flavobacteriia</taxon>
        <taxon>Flavobacteriales</taxon>
        <taxon>Flavobacteriaceae</taxon>
        <taxon>Zunongwangia</taxon>
    </lineage>
</organism>
<evidence type="ECO:0000313" key="14">
    <source>
        <dbReference type="EMBL" id="SFB89554.1"/>
    </source>
</evidence>
<evidence type="ECO:0000313" key="15">
    <source>
        <dbReference type="Proteomes" id="UP000199438"/>
    </source>
</evidence>
<comment type="function">
    <text evidence="11">Catalyzes the attachment of alanine to tRNA(Ala) in a two-step reaction: alanine is first activated by ATP to form Ala-AMP and then transferred to the acceptor end of tRNA(Ala). Also edits incorrectly charged Ser-tRNA(Ala) and Gly-tRNA(Ala) via its editing domain.</text>
</comment>
<evidence type="ECO:0000256" key="10">
    <source>
        <dbReference type="ARBA" id="ARBA00023146"/>
    </source>
</evidence>
<feature type="domain" description="Alanyl-transfer RNA synthetases family profile" evidence="13">
    <location>
        <begin position="1"/>
        <end position="706"/>
    </location>
</feature>
<reference evidence="15" key="1">
    <citation type="submission" date="2016-10" db="EMBL/GenBank/DDBJ databases">
        <authorList>
            <person name="Varghese N."/>
            <person name="Submissions S."/>
        </authorList>
    </citation>
    <scope>NUCLEOTIDE SEQUENCE [LARGE SCALE GENOMIC DNA]</scope>
    <source>
        <strain evidence="15">DSM 24499</strain>
    </source>
</reference>
<comment type="domain">
    <text evidence="11">Consists of three domains; the N-terminal catalytic domain, the editing domain and the C-terminal C-Ala domain. The editing domain removes incorrectly charged amino acids, while the C-Ala domain, along with tRNA(Ala), serves as a bridge to cooperatively bring together the editing and aminoacylation centers thus stimulating deacylation of misacylated tRNAs.</text>
</comment>
<dbReference type="SUPFAM" id="SSF55681">
    <property type="entry name" value="Class II aaRS and biotin synthetases"/>
    <property type="match status" value="1"/>
</dbReference>
<dbReference type="FunFam" id="3.10.310.40:FF:000001">
    <property type="entry name" value="Alanine--tRNA ligase"/>
    <property type="match status" value="1"/>
</dbReference>
<dbReference type="GO" id="GO:0000049">
    <property type="term" value="F:tRNA binding"/>
    <property type="evidence" value="ECO:0007669"/>
    <property type="project" value="UniProtKB-KW"/>
</dbReference>
<keyword evidence="8 11" id="KW-0694">RNA-binding</keyword>
<gene>
    <name evidence="11" type="primary">alaS</name>
    <name evidence="14" type="ORF">SAMN04487907_1011078</name>
</gene>
<dbReference type="Gene3D" id="3.30.54.20">
    <property type="match status" value="1"/>
</dbReference>
<dbReference type="PANTHER" id="PTHR11777">
    <property type="entry name" value="ALANYL-TRNA SYNTHETASE"/>
    <property type="match status" value="1"/>
</dbReference>
<dbReference type="InterPro" id="IPR003156">
    <property type="entry name" value="DHHA1_dom"/>
</dbReference>
<evidence type="ECO:0000256" key="2">
    <source>
        <dbReference type="ARBA" id="ARBA00022555"/>
    </source>
</evidence>
<dbReference type="GO" id="GO:0005524">
    <property type="term" value="F:ATP binding"/>
    <property type="evidence" value="ECO:0007669"/>
    <property type="project" value="UniProtKB-UniRule"/>
</dbReference>
<dbReference type="PANTHER" id="PTHR11777:SF9">
    <property type="entry name" value="ALANINE--TRNA LIGASE, CYTOPLASMIC"/>
    <property type="match status" value="1"/>
</dbReference>
<comment type="catalytic activity">
    <reaction evidence="11">
        <text>tRNA(Ala) + L-alanine + ATP = L-alanyl-tRNA(Ala) + AMP + diphosphate</text>
        <dbReference type="Rhea" id="RHEA:12540"/>
        <dbReference type="Rhea" id="RHEA-COMP:9657"/>
        <dbReference type="Rhea" id="RHEA-COMP:9923"/>
        <dbReference type="ChEBI" id="CHEBI:30616"/>
        <dbReference type="ChEBI" id="CHEBI:33019"/>
        <dbReference type="ChEBI" id="CHEBI:57972"/>
        <dbReference type="ChEBI" id="CHEBI:78442"/>
        <dbReference type="ChEBI" id="CHEBI:78497"/>
        <dbReference type="ChEBI" id="CHEBI:456215"/>
        <dbReference type="EC" id="6.1.1.7"/>
    </reaction>
</comment>
<evidence type="ECO:0000256" key="9">
    <source>
        <dbReference type="ARBA" id="ARBA00022917"/>
    </source>
</evidence>
<dbReference type="Gene3D" id="3.10.310.40">
    <property type="match status" value="1"/>
</dbReference>
<dbReference type="GO" id="GO:0002161">
    <property type="term" value="F:aminoacyl-tRNA deacylase activity"/>
    <property type="evidence" value="ECO:0007669"/>
    <property type="project" value="TreeGrafter"/>
</dbReference>
<comment type="cofactor">
    <cofactor evidence="11">
        <name>Zn(2+)</name>
        <dbReference type="ChEBI" id="CHEBI:29105"/>
    </cofactor>
    <text evidence="11">Binds 1 zinc ion per subunit.</text>
</comment>
<dbReference type="InterPro" id="IPR009000">
    <property type="entry name" value="Transl_B-barrel_sf"/>
</dbReference>
<evidence type="ECO:0000256" key="6">
    <source>
        <dbReference type="ARBA" id="ARBA00022833"/>
    </source>
</evidence>
<feature type="binding site" evidence="11">
    <location>
        <position position="565"/>
    </location>
    <ligand>
        <name>Zn(2+)</name>
        <dbReference type="ChEBI" id="CHEBI:29105"/>
    </ligand>
</feature>
<dbReference type="Gene3D" id="3.30.980.10">
    <property type="entry name" value="Threonyl-trna Synthetase, Chain A, domain 2"/>
    <property type="match status" value="1"/>
</dbReference>
<evidence type="ECO:0000256" key="7">
    <source>
        <dbReference type="ARBA" id="ARBA00022840"/>
    </source>
</evidence>
<keyword evidence="2 11" id="KW-0820">tRNA-binding</keyword>
<comment type="similarity">
    <text evidence="1 11">Belongs to the class-II aminoacyl-tRNA synthetase family.</text>
</comment>
<dbReference type="PRINTS" id="PR00980">
    <property type="entry name" value="TRNASYNTHALA"/>
</dbReference>
<keyword evidence="11" id="KW-0963">Cytoplasm</keyword>
<evidence type="ECO:0000256" key="12">
    <source>
        <dbReference type="SAM" id="Coils"/>
    </source>
</evidence>
<dbReference type="InterPro" id="IPR045864">
    <property type="entry name" value="aa-tRNA-synth_II/BPL/LPL"/>
</dbReference>
<keyword evidence="6 11" id="KW-0862">Zinc</keyword>
<dbReference type="AlphaFoldDB" id="A0A1I1ER12"/>
<dbReference type="Proteomes" id="UP000199438">
    <property type="component" value="Unassembled WGS sequence"/>
</dbReference>
<dbReference type="InterPro" id="IPR018163">
    <property type="entry name" value="Thr/Ala-tRNA-synth_IIc_edit"/>
</dbReference>
<evidence type="ECO:0000256" key="4">
    <source>
        <dbReference type="ARBA" id="ARBA00022723"/>
    </source>
</evidence>
<keyword evidence="9 11" id="KW-0648">Protein biosynthesis</keyword>
<dbReference type="InterPro" id="IPR018162">
    <property type="entry name" value="Ala-tRNA-ligase_IIc_anticod-bd"/>
</dbReference>
<dbReference type="NCBIfam" id="TIGR00344">
    <property type="entry name" value="alaS"/>
    <property type="match status" value="1"/>
</dbReference>
<evidence type="ECO:0000256" key="1">
    <source>
        <dbReference type="ARBA" id="ARBA00008226"/>
    </source>
</evidence>
<dbReference type="EMBL" id="FOKV01000001">
    <property type="protein sequence ID" value="SFB89554.1"/>
    <property type="molecule type" value="Genomic_DNA"/>
</dbReference>
<evidence type="ECO:0000256" key="3">
    <source>
        <dbReference type="ARBA" id="ARBA00022598"/>
    </source>
</evidence>
<dbReference type="EC" id="6.1.1.7" evidence="11"/>
<dbReference type="InterPro" id="IPR018165">
    <property type="entry name" value="Ala-tRNA-synth_IIc_core"/>
</dbReference>
<dbReference type="GO" id="GO:0008270">
    <property type="term" value="F:zinc ion binding"/>
    <property type="evidence" value="ECO:0007669"/>
    <property type="project" value="UniProtKB-UniRule"/>
</dbReference>
<evidence type="ECO:0000256" key="5">
    <source>
        <dbReference type="ARBA" id="ARBA00022741"/>
    </source>
</evidence>
<dbReference type="CDD" id="cd00673">
    <property type="entry name" value="AlaRS_core"/>
    <property type="match status" value="1"/>
</dbReference>
<dbReference type="PROSITE" id="PS50860">
    <property type="entry name" value="AA_TRNA_LIGASE_II_ALA"/>
    <property type="match status" value="1"/>
</dbReference>
<dbReference type="GO" id="GO:0006419">
    <property type="term" value="P:alanyl-tRNA aminoacylation"/>
    <property type="evidence" value="ECO:0007669"/>
    <property type="project" value="UniProtKB-UniRule"/>
</dbReference>